<evidence type="ECO:0000313" key="1">
    <source>
        <dbReference type="EMBL" id="SVB27125.1"/>
    </source>
</evidence>
<gene>
    <name evidence="1" type="ORF">METZ01_LOCUS179979</name>
</gene>
<dbReference type="EMBL" id="UINC01035159">
    <property type="protein sequence ID" value="SVB27125.1"/>
    <property type="molecule type" value="Genomic_DNA"/>
</dbReference>
<sequence length="41" mass="4763">VLIDYFTVDIEHCTARENLLVDRVNSALTYLLRDRLAGRDL</sequence>
<name>A0A382CM18_9ZZZZ</name>
<organism evidence="1">
    <name type="scientific">marine metagenome</name>
    <dbReference type="NCBI Taxonomy" id="408172"/>
    <lineage>
        <taxon>unclassified sequences</taxon>
        <taxon>metagenomes</taxon>
        <taxon>ecological metagenomes</taxon>
    </lineage>
</organism>
<reference evidence="1" key="1">
    <citation type="submission" date="2018-05" db="EMBL/GenBank/DDBJ databases">
        <authorList>
            <person name="Lanie J.A."/>
            <person name="Ng W.-L."/>
            <person name="Kazmierczak K.M."/>
            <person name="Andrzejewski T.M."/>
            <person name="Davidsen T.M."/>
            <person name="Wayne K.J."/>
            <person name="Tettelin H."/>
            <person name="Glass J.I."/>
            <person name="Rusch D."/>
            <person name="Podicherti R."/>
            <person name="Tsui H.-C.T."/>
            <person name="Winkler M.E."/>
        </authorList>
    </citation>
    <scope>NUCLEOTIDE SEQUENCE</scope>
</reference>
<accession>A0A382CM18</accession>
<feature type="non-terminal residue" evidence="1">
    <location>
        <position position="1"/>
    </location>
</feature>
<protein>
    <submittedName>
        <fullName evidence="1">Uncharacterized protein</fullName>
    </submittedName>
</protein>
<dbReference type="AlphaFoldDB" id="A0A382CM18"/>
<proteinExistence type="predicted"/>